<keyword evidence="1" id="KW-0812">Transmembrane</keyword>
<evidence type="ECO:0008006" key="4">
    <source>
        <dbReference type="Google" id="ProtNLM"/>
    </source>
</evidence>
<proteinExistence type="predicted"/>
<gene>
    <name evidence="2" type="ORF">AB0T83_15115</name>
</gene>
<keyword evidence="1" id="KW-1133">Transmembrane helix</keyword>
<organism evidence="2 3">
    <name type="scientific">Meridianimarinicoccus marinus</name>
    <dbReference type="NCBI Taxonomy" id="3231483"/>
    <lineage>
        <taxon>Bacteria</taxon>
        <taxon>Pseudomonadati</taxon>
        <taxon>Pseudomonadota</taxon>
        <taxon>Alphaproteobacteria</taxon>
        <taxon>Rhodobacterales</taxon>
        <taxon>Paracoccaceae</taxon>
        <taxon>Meridianimarinicoccus</taxon>
    </lineage>
</organism>
<evidence type="ECO:0000256" key="1">
    <source>
        <dbReference type="SAM" id="Phobius"/>
    </source>
</evidence>
<dbReference type="EMBL" id="JBFBVU010000022">
    <property type="protein sequence ID" value="MEV8468106.1"/>
    <property type="molecule type" value="Genomic_DNA"/>
</dbReference>
<comment type="caution">
    <text evidence="2">The sequence shown here is derived from an EMBL/GenBank/DDBJ whole genome shotgun (WGS) entry which is preliminary data.</text>
</comment>
<feature type="transmembrane region" description="Helical" evidence="1">
    <location>
        <begin position="145"/>
        <end position="178"/>
    </location>
</feature>
<dbReference type="RefSeq" id="WP_366194061.1">
    <property type="nucleotide sequence ID" value="NZ_JBFBVU010000022.1"/>
</dbReference>
<dbReference type="Proteomes" id="UP001553161">
    <property type="component" value="Unassembled WGS sequence"/>
</dbReference>
<keyword evidence="3" id="KW-1185">Reference proteome</keyword>
<feature type="transmembrane region" description="Helical" evidence="1">
    <location>
        <begin position="117"/>
        <end position="133"/>
    </location>
</feature>
<keyword evidence="1" id="KW-0472">Membrane</keyword>
<reference evidence="2 3" key="1">
    <citation type="submission" date="2024-07" db="EMBL/GenBank/DDBJ databases">
        <authorList>
            <person name="Kang M."/>
        </authorList>
    </citation>
    <scope>NUCLEOTIDE SEQUENCE [LARGE SCALE GENOMIC DNA]</scope>
    <source>
        <strain evidence="2 3">DFM31</strain>
    </source>
</reference>
<feature type="transmembrane region" description="Helical" evidence="1">
    <location>
        <begin position="59"/>
        <end position="78"/>
    </location>
</feature>
<evidence type="ECO:0000313" key="2">
    <source>
        <dbReference type="EMBL" id="MEV8468106.1"/>
    </source>
</evidence>
<name>A0ABV3L939_9RHOB</name>
<sequence length="261" mass="28132">MQRRLARLRPAAAIAIVTLLAAVGLAGPTWAQIDPSGMLAENLNVTGRGWAQLTEWREMGQFLLALLEVTVMTAAVAYHPANRAEGRKGAAFQLTGTLFVYALIGMVVGFLVMHHGAIIGFVIFGIGGLLRFRTDVDTMSDTMRLILVTLIGLCVGLDLPVMAVITTASAWAIMYLFGGVPRHVIEIKFADKHNIPQARADLATGLEASGYRISDIRKSKAKHTFAFVVVGAKGASQDRLVHAMMDLESAKPGLISDWHLA</sequence>
<feature type="transmembrane region" description="Helical" evidence="1">
    <location>
        <begin position="90"/>
        <end position="111"/>
    </location>
</feature>
<protein>
    <recommendedName>
        <fullName evidence="4">DUF4956 domain-containing protein</fullName>
    </recommendedName>
</protein>
<evidence type="ECO:0000313" key="3">
    <source>
        <dbReference type="Proteomes" id="UP001553161"/>
    </source>
</evidence>
<accession>A0ABV3L939</accession>